<keyword evidence="2" id="KW-1185">Reference proteome</keyword>
<reference evidence="1 2" key="1">
    <citation type="journal article" date="2018" name="Mol. Biol. Evol.">
        <title>Analysis of the draft genome of the red seaweed Gracilariopsis chorda provides insights into genome size evolution in Rhodophyta.</title>
        <authorList>
            <person name="Lee J."/>
            <person name="Yang E.C."/>
            <person name="Graf L."/>
            <person name="Yang J.H."/>
            <person name="Qiu H."/>
            <person name="Zel Zion U."/>
            <person name="Chan C.X."/>
            <person name="Stephens T.G."/>
            <person name="Weber A.P.M."/>
            <person name="Boo G.H."/>
            <person name="Boo S.M."/>
            <person name="Kim K.M."/>
            <person name="Shin Y."/>
            <person name="Jung M."/>
            <person name="Lee S.J."/>
            <person name="Yim H.S."/>
            <person name="Lee J.H."/>
            <person name="Bhattacharya D."/>
            <person name="Yoon H.S."/>
        </authorList>
    </citation>
    <scope>NUCLEOTIDE SEQUENCE [LARGE SCALE GENOMIC DNA]</scope>
    <source>
        <strain evidence="1 2">SKKU-2015</strain>
        <tissue evidence="1">Whole body</tissue>
    </source>
</reference>
<dbReference type="Proteomes" id="UP000247409">
    <property type="component" value="Unassembled WGS sequence"/>
</dbReference>
<proteinExistence type="predicted"/>
<evidence type="ECO:0000313" key="1">
    <source>
        <dbReference type="EMBL" id="PXF43077.1"/>
    </source>
</evidence>
<organism evidence="1 2">
    <name type="scientific">Gracilariopsis chorda</name>
    <dbReference type="NCBI Taxonomy" id="448386"/>
    <lineage>
        <taxon>Eukaryota</taxon>
        <taxon>Rhodophyta</taxon>
        <taxon>Florideophyceae</taxon>
        <taxon>Rhodymeniophycidae</taxon>
        <taxon>Gracilariales</taxon>
        <taxon>Gracilariaceae</taxon>
        <taxon>Gracilariopsis</taxon>
    </lineage>
</organism>
<comment type="caution">
    <text evidence="1">The sequence shown here is derived from an EMBL/GenBank/DDBJ whole genome shotgun (WGS) entry which is preliminary data.</text>
</comment>
<sequence>MLRESTNRAWETEMDGGTLRVPKGDAVYEEDMDWVTTAQTMSNGSLSMYLRETARVYNHCRLLLSVHLDDVENESDELKSYVCYTSNENDKLVRDTHLQNIIASIWEQFSELSELYCVNIPNKAMEDEESLDDVLQKTIHNFVTGLELFI</sequence>
<dbReference type="AlphaFoldDB" id="A0A2V3IM03"/>
<gene>
    <name evidence="1" type="ORF">BWQ96_07163</name>
</gene>
<protein>
    <submittedName>
        <fullName evidence="1">Uncharacterized protein</fullName>
    </submittedName>
</protein>
<name>A0A2V3IM03_9FLOR</name>
<dbReference type="EMBL" id="NBIV01000138">
    <property type="protein sequence ID" value="PXF43077.1"/>
    <property type="molecule type" value="Genomic_DNA"/>
</dbReference>
<evidence type="ECO:0000313" key="2">
    <source>
        <dbReference type="Proteomes" id="UP000247409"/>
    </source>
</evidence>
<accession>A0A2V3IM03</accession>